<evidence type="ECO:0000256" key="12">
    <source>
        <dbReference type="ARBA" id="ARBA00023012"/>
    </source>
</evidence>
<dbReference type="InterPro" id="IPR036061">
    <property type="entry name" value="CheW-like_dom_sf"/>
</dbReference>
<dbReference type="Gene3D" id="3.30.565.10">
    <property type="entry name" value="Histidine kinase-like ATPase, C-terminal domain"/>
    <property type="match status" value="1"/>
</dbReference>
<evidence type="ECO:0000256" key="2">
    <source>
        <dbReference type="ARBA" id="ARBA00004496"/>
    </source>
</evidence>
<dbReference type="PROSITE" id="PS50851">
    <property type="entry name" value="CHEW"/>
    <property type="match status" value="1"/>
</dbReference>
<dbReference type="SUPFAM" id="SSF55052">
    <property type="entry name" value="CheY-binding domain of CheA"/>
    <property type="match status" value="2"/>
</dbReference>
<comment type="subcellular location">
    <subcellularLocation>
        <location evidence="2">Cytoplasm</location>
    </subcellularLocation>
</comment>
<dbReference type="InterPro" id="IPR005467">
    <property type="entry name" value="His_kinase_dom"/>
</dbReference>
<keyword evidence="12" id="KW-0902">Two-component regulatory system</keyword>
<dbReference type="EC" id="2.7.13.3" evidence="3"/>
<dbReference type="Gene3D" id="3.40.1550.10">
    <property type="entry name" value="CheC-like"/>
    <property type="match status" value="1"/>
</dbReference>
<dbReference type="InterPro" id="IPR007597">
    <property type="entry name" value="CheC"/>
</dbReference>
<dbReference type="RefSeq" id="WP_109939614.1">
    <property type="nucleotide sequence ID" value="NZ_CP176366.1"/>
</dbReference>
<dbReference type="InterPro" id="IPR028976">
    <property type="entry name" value="CheC-like_sf"/>
</dbReference>
<dbReference type="Pfam" id="PF04509">
    <property type="entry name" value="CheC"/>
    <property type="match status" value="2"/>
</dbReference>
<evidence type="ECO:0000259" key="15">
    <source>
        <dbReference type="PROSITE" id="PS50109"/>
    </source>
</evidence>
<dbReference type="Gene3D" id="3.30.70.1110">
    <property type="entry name" value="Histidine kinase CheA-like, P2 response regulator-binding domain"/>
    <property type="match status" value="2"/>
</dbReference>
<dbReference type="SUPFAM" id="SSF47384">
    <property type="entry name" value="Homodimeric domain of signal transducing histidine kinase"/>
    <property type="match status" value="1"/>
</dbReference>
<dbReference type="InterPro" id="IPR036097">
    <property type="entry name" value="HisK_dim/P_sf"/>
</dbReference>
<keyword evidence="9" id="KW-0547">Nucleotide-binding</keyword>
<proteinExistence type="predicted"/>
<dbReference type="Pfam" id="PF01627">
    <property type="entry name" value="Hpt"/>
    <property type="match status" value="1"/>
</dbReference>
<dbReference type="InterPro" id="IPR004105">
    <property type="entry name" value="CheA-like_dim"/>
</dbReference>
<reference evidence="18 19" key="1">
    <citation type="submission" date="2018-05" db="EMBL/GenBank/DDBJ databases">
        <title>Draft genome of Methanospirillum stamsii Pt1.</title>
        <authorList>
            <person name="Dueholm M.S."/>
            <person name="Nielsen P.H."/>
            <person name="Bakmann L.F."/>
            <person name="Otzen D.E."/>
        </authorList>
    </citation>
    <scope>NUCLEOTIDE SEQUENCE [LARGE SCALE GENOMIC DNA]</scope>
    <source>
        <strain evidence="18 19">Pt1</strain>
    </source>
</reference>
<dbReference type="InterPro" id="IPR003594">
    <property type="entry name" value="HATPase_dom"/>
</dbReference>
<keyword evidence="6" id="KW-0145">Chemotaxis</keyword>
<dbReference type="SUPFAM" id="SSF47226">
    <property type="entry name" value="Histidine-containing phosphotransfer domain, HPT domain"/>
    <property type="match status" value="1"/>
</dbReference>
<dbReference type="FunFam" id="3.30.565.10:FF:000016">
    <property type="entry name" value="Chemotaxis protein CheA, putative"/>
    <property type="match status" value="1"/>
</dbReference>
<evidence type="ECO:0000256" key="5">
    <source>
        <dbReference type="ARBA" id="ARBA00022490"/>
    </source>
</evidence>
<dbReference type="Gene3D" id="1.10.287.560">
    <property type="entry name" value="Histidine kinase CheA-like, homodimeric domain"/>
    <property type="match status" value="1"/>
</dbReference>
<dbReference type="SMART" id="SM00073">
    <property type="entry name" value="HPT"/>
    <property type="match status" value="1"/>
</dbReference>
<feature type="domain" description="HPt" evidence="17">
    <location>
        <begin position="1"/>
        <end position="103"/>
    </location>
</feature>
<comment type="caution">
    <text evidence="18">The sequence shown here is derived from an EMBL/GenBank/DDBJ whole genome shotgun (WGS) entry which is preliminary data.</text>
</comment>
<protein>
    <recommendedName>
        <fullName evidence="4">Chemotaxis protein CheA</fullName>
        <ecNumber evidence="3">2.7.13.3</ecNumber>
    </recommendedName>
</protein>
<dbReference type="Gene3D" id="2.30.30.40">
    <property type="entry name" value="SH3 Domains"/>
    <property type="match status" value="1"/>
</dbReference>
<feature type="domain" description="CheW-like" evidence="16">
    <location>
        <begin position="651"/>
        <end position="780"/>
    </location>
</feature>
<dbReference type="CDD" id="cd00088">
    <property type="entry name" value="HPT"/>
    <property type="match status" value="1"/>
</dbReference>
<dbReference type="PROSITE" id="PS50109">
    <property type="entry name" value="HIS_KIN"/>
    <property type="match status" value="1"/>
</dbReference>
<evidence type="ECO:0000256" key="6">
    <source>
        <dbReference type="ARBA" id="ARBA00022500"/>
    </source>
</evidence>
<dbReference type="InterPro" id="IPR002545">
    <property type="entry name" value="CheW-lke_dom"/>
</dbReference>
<sequence length="1011" mass="111130">MSDLDAYRSLYVAESRENLEGIVSNLLILEKGTDSHAIDEIFRSAHSLKGMSASMGFMHMEEICHALEDVFSQIRSQKLDVTQSLVDDLLGGADDIEQMIDEIEAGGDGQLDHKDQRVKTLKKWLVQEGEDKKPTPVVQPVVPEPGIAEETTGDMYEGPSYEQDFGEGCRDYTLDIVLADNVDNKNLRGMLILQNLESIGEITRFSPERDIIEDDENFSGTISLVFRTNAGEEAIRTILNISDIKSSDVTGVPKTSPVIPTPEIPEPALIPGEIQSEKGTCYDIRIEISPSVDSKNLRSMLLLQNLEVLGSITEISPKRDIIEDSSTFDGTISLTLRSESSKDKIESLLKGSDVRTHSIAVQENLPVGDITPSFSVEGSDEVSLSKFRSTTTEKVEKKREVKNIRVDIDRLDHMMNLVEDLVINRGRLEQIAQEYKIKELDETLNMVGRSVSDLQVMMMDIRMIPLNQIFNRFPRTVRDIAAKEGKEVDFVVEGGDTELDRSVLDGLNDPLLHLIRNGLDHGIESPEVRVANGKNPKGRLKLSASRDKDNVVIVIEDDGCGVNVEKIKKKALERGLVSEDVLASMSDQDAYDLLFQPGFSTADKITDISGRGVGLDVVKTTIASLQGTIKLESFPGEGSRFELVLPPTMAIVMVMMIRINGKRCAIPITNVAEVASLAAFPIQNIGNGEGLLMRDEIIVLYRLDDMFGRSKKEEVIVVLQNVEKKGAIIADLIEGQQEVVIKPLSKFVGTCEGVSGVTIPGDGEVVPVLDVKAILREGGQKAGRKAAGSGKRVKKVIKNVVTDTDLMISEQQADELRELGNIGAAHAATTLSTILSTMIQIRVPEIILVNLANLRNYLDDVKAAMVVFQIQGQIKGDGYLIIHIPEDSIIRLTNIMIGTTETNRSIDDMDRSAITEIGNIMTSSFLDACATLLSIIMIPSPPSMVIDMPHAALQSIIATQEIRENVDQVVLFRTELTCSMYEIKANIILLPSKSLLQEIFARMENVIATAG</sequence>
<dbReference type="Pfam" id="PF02895">
    <property type="entry name" value="H-kinase_dim"/>
    <property type="match status" value="1"/>
</dbReference>
<feature type="domain" description="Histidine kinase" evidence="15">
    <location>
        <begin position="358"/>
        <end position="649"/>
    </location>
</feature>
<dbReference type="SUPFAM" id="SSF103039">
    <property type="entry name" value="CheC-like"/>
    <property type="match status" value="1"/>
</dbReference>
<dbReference type="Proteomes" id="UP000245934">
    <property type="component" value="Unassembled WGS sequence"/>
</dbReference>
<dbReference type="PROSITE" id="PS50894">
    <property type="entry name" value="HPT"/>
    <property type="match status" value="1"/>
</dbReference>
<evidence type="ECO:0000313" key="19">
    <source>
        <dbReference type="Proteomes" id="UP000245934"/>
    </source>
</evidence>
<keyword evidence="7 13" id="KW-0597">Phosphoprotein</keyword>
<evidence type="ECO:0000256" key="9">
    <source>
        <dbReference type="ARBA" id="ARBA00022741"/>
    </source>
</evidence>
<comment type="catalytic activity">
    <reaction evidence="1">
        <text>ATP + protein L-histidine = ADP + protein N-phospho-L-histidine.</text>
        <dbReference type="EC" id="2.7.13.3"/>
    </reaction>
</comment>
<dbReference type="InterPro" id="IPR051315">
    <property type="entry name" value="Bact_Chemotaxis_CheA"/>
</dbReference>
<keyword evidence="19" id="KW-1185">Reference proteome</keyword>
<evidence type="ECO:0000259" key="17">
    <source>
        <dbReference type="PROSITE" id="PS50894"/>
    </source>
</evidence>
<dbReference type="InterPro" id="IPR037052">
    <property type="entry name" value="CheA-like_P2_sf"/>
</dbReference>
<evidence type="ECO:0000256" key="8">
    <source>
        <dbReference type="ARBA" id="ARBA00022679"/>
    </source>
</evidence>
<evidence type="ECO:0000256" key="10">
    <source>
        <dbReference type="ARBA" id="ARBA00022777"/>
    </source>
</evidence>
<dbReference type="EMBL" id="QGMZ01000007">
    <property type="protein sequence ID" value="PWR75800.1"/>
    <property type="molecule type" value="Genomic_DNA"/>
</dbReference>
<keyword evidence="5" id="KW-0963">Cytoplasm</keyword>
<evidence type="ECO:0000313" key="18">
    <source>
        <dbReference type="EMBL" id="PWR75800.1"/>
    </source>
</evidence>
<evidence type="ECO:0000256" key="7">
    <source>
        <dbReference type="ARBA" id="ARBA00022553"/>
    </source>
</evidence>
<organism evidence="18 19">
    <name type="scientific">Methanospirillum stamsii</name>
    <dbReference type="NCBI Taxonomy" id="1277351"/>
    <lineage>
        <taxon>Archaea</taxon>
        <taxon>Methanobacteriati</taxon>
        <taxon>Methanobacteriota</taxon>
        <taxon>Stenosarchaea group</taxon>
        <taxon>Methanomicrobia</taxon>
        <taxon>Methanomicrobiales</taxon>
        <taxon>Methanospirillaceae</taxon>
        <taxon>Methanospirillum</taxon>
    </lineage>
</organism>
<dbReference type="SMART" id="SM01231">
    <property type="entry name" value="H-kinase_dim"/>
    <property type="match status" value="1"/>
</dbReference>
<evidence type="ECO:0000256" key="11">
    <source>
        <dbReference type="ARBA" id="ARBA00022840"/>
    </source>
</evidence>
<evidence type="ECO:0000256" key="14">
    <source>
        <dbReference type="SAM" id="MobiDB-lite"/>
    </source>
</evidence>
<dbReference type="Pfam" id="PF07194">
    <property type="entry name" value="P2"/>
    <property type="match status" value="2"/>
</dbReference>
<dbReference type="SMART" id="SM00260">
    <property type="entry name" value="CheW"/>
    <property type="match status" value="1"/>
</dbReference>
<evidence type="ECO:0000256" key="4">
    <source>
        <dbReference type="ARBA" id="ARBA00021495"/>
    </source>
</evidence>
<dbReference type="GO" id="GO:0016787">
    <property type="term" value="F:hydrolase activity"/>
    <property type="evidence" value="ECO:0007669"/>
    <property type="project" value="InterPro"/>
</dbReference>
<dbReference type="InterPro" id="IPR035891">
    <property type="entry name" value="CheY-binding_CheA"/>
</dbReference>
<dbReference type="GO" id="GO:0005524">
    <property type="term" value="F:ATP binding"/>
    <property type="evidence" value="ECO:0007669"/>
    <property type="project" value="UniProtKB-KW"/>
</dbReference>
<name>A0A2V2NAM5_9EURY</name>
<dbReference type="AlphaFoldDB" id="A0A2V2NAM5"/>
<feature type="modified residue" description="Phosphohistidine" evidence="13">
    <location>
        <position position="46"/>
    </location>
</feature>
<evidence type="ECO:0000256" key="1">
    <source>
        <dbReference type="ARBA" id="ARBA00000085"/>
    </source>
</evidence>
<dbReference type="Gene3D" id="1.20.120.160">
    <property type="entry name" value="HPT domain"/>
    <property type="match status" value="1"/>
</dbReference>
<dbReference type="GeneID" id="97609935"/>
<dbReference type="GO" id="GO:0000155">
    <property type="term" value="F:phosphorelay sensor kinase activity"/>
    <property type="evidence" value="ECO:0007669"/>
    <property type="project" value="InterPro"/>
</dbReference>
<dbReference type="Pfam" id="PF01584">
    <property type="entry name" value="CheW"/>
    <property type="match status" value="1"/>
</dbReference>
<gene>
    <name evidence="18" type="ORF">DLD82_02905</name>
</gene>
<evidence type="ECO:0000256" key="13">
    <source>
        <dbReference type="PROSITE-ProRule" id="PRU00110"/>
    </source>
</evidence>
<dbReference type="InterPro" id="IPR008207">
    <property type="entry name" value="Sig_transdc_His_kin_Hpt_dom"/>
</dbReference>
<accession>A0A2V2NAM5</accession>
<dbReference type="GO" id="GO:0005737">
    <property type="term" value="C:cytoplasm"/>
    <property type="evidence" value="ECO:0007669"/>
    <property type="project" value="UniProtKB-SubCell"/>
</dbReference>
<keyword evidence="11" id="KW-0067">ATP-binding</keyword>
<keyword evidence="8" id="KW-0808">Transferase</keyword>
<dbReference type="CDD" id="cd17909">
    <property type="entry name" value="CheC_ClassI"/>
    <property type="match status" value="1"/>
</dbReference>
<dbReference type="InterPro" id="IPR037006">
    <property type="entry name" value="CheA-like_homodim_sf"/>
</dbReference>
<dbReference type="PRINTS" id="PR00344">
    <property type="entry name" value="BCTRLSENSOR"/>
</dbReference>
<dbReference type="PANTHER" id="PTHR43395:SF10">
    <property type="entry name" value="CHEMOTAXIS PROTEIN CHEA"/>
    <property type="match status" value="1"/>
</dbReference>
<evidence type="ECO:0000259" key="16">
    <source>
        <dbReference type="PROSITE" id="PS50851"/>
    </source>
</evidence>
<dbReference type="Pfam" id="PF02518">
    <property type="entry name" value="HATPase_c"/>
    <property type="match status" value="1"/>
</dbReference>
<dbReference type="CDD" id="cd16916">
    <property type="entry name" value="HATPase_CheA-like"/>
    <property type="match status" value="1"/>
</dbReference>
<feature type="region of interest" description="Disordered" evidence="14">
    <location>
        <begin position="250"/>
        <end position="269"/>
    </location>
</feature>
<keyword evidence="10" id="KW-0418">Kinase</keyword>
<dbReference type="InterPro" id="IPR010808">
    <property type="entry name" value="CheA_P2-bd"/>
</dbReference>
<dbReference type="PANTHER" id="PTHR43395">
    <property type="entry name" value="SENSOR HISTIDINE KINASE CHEA"/>
    <property type="match status" value="1"/>
</dbReference>
<dbReference type="InterPro" id="IPR004358">
    <property type="entry name" value="Sig_transdc_His_kin-like_C"/>
</dbReference>
<dbReference type="InterPro" id="IPR036641">
    <property type="entry name" value="HPT_dom_sf"/>
</dbReference>
<dbReference type="InterPro" id="IPR036890">
    <property type="entry name" value="HATPase_C_sf"/>
</dbReference>
<dbReference type="SUPFAM" id="SSF55874">
    <property type="entry name" value="ATPase domain of HSP90 chaperone/DNA topoisomerase II/histidine kinase"/>
    <property type="match status" value="1"/>
</dbReference>
<evidence type="ECO:0000256" key="3">
    <source>
        <dbReference type="ARBA" id="ARBA00012438"/>
    </source>
</evidence>
<dbReference type="SMART" id="SM00387">
    <property type="entry name" value="HATPase_c"/>
    <property type="match status" value="1"/>
</dbReference>
<dbReference type="SUPFAM" id="SSF50341">
    <property type="entry name" value="CheW-like"/>
    <property type="match status" value="1"/>
</dbReference>
<dbReference type="GO" id="GO:0006935">
    <property type="term" value="P:chemotaxis"/>
    <property type="evidence" value="ECO:0007669"/>
    <property type="project" value="UniProtKB-KW"/>
</dbReference>